<sequence length="309" mass="32283">MSQPPVPAPPSLVLSTPADTLAAIPYFIGYHPNSDLVIVGLQNSRYHAALRCDLWPTNTPCPITPRLLADIRIDTALVASFGSRRQAALCLAATCQAIIDAGILAEQLIVVCDGGYRDFLNGGHTLLPLPDATSALAAGLTAAGYGAFPDRASFLRHLDPVPGAFTTAVNTASATQRNRTPGELTSTLAEFLDANGTHGLPDAEATAALLLAITAPDISPLVLDASTPERLTSLIPLWTHLVRHAPRRLRAVPAAFLAYTARKAGNTGLARLAIDHACAADAAHPVVAMIASAVDGWIPSIAPRKGPRT</sequence>
<proteinExistence type="predicted"/>
<keyword evidence="2" id="KW-1185">Reference proteome</keyword>
<evidence type="ECO:0000313" key="1">
    <source>
        <dbReference type="EMBL" id="MBB6037753.1"/>
    </source>
</evidence>
<name>A0A841FSG9_9ACTN</name>
<reference evidence="1 2" key="1">
    <citation type="submission" date="2020-08" db="EMBL/GenBank/DDBJ databases">
        <title>Genomic Encyclopedia of Type Strains, Phase IV (KMG-IV): sequencing the most valuable type-strain genomes for metagenomic binning, comparative biology and taxonomic classification.</title>
        <authorList>
            <person name="Goeker M."/>
        </authorList>
    </citation>
    <scope>NUCLEOTIDE SEQUENCE [LARGE SCALE GENOMIC DNA]</scope>
    <source>
        <strain evidence="1 2">YIM 65646</strain>
    </source>
</reference>
<dbReference type="AlphaFoldDB" id="A0A841FSG9"/>
<comment type="caution">
    <text evidence="1">The sequence shown here is derived from an EMBL/GenBank/DDBJ whole genome shotgun (WGS) entry which is preliminary data.</text>
</comment>
<dbReference type="RefSeq" id="WP_184790562.1">
    <property type="nucleotide sequence ID" value="NZ_BONT01000054.1"/>
</dbReference>
<evidence type="ECO:0000313" key="2">
    <source>
        <dbReference type="Proteomes" id="UP000548476"/>
    </source>
</evidence>
<dbReference type="InterPro" id="IPR025447">
    <property type="entry name" value="DUF4192"/>
</dbReference>
<dbReference type="Proteomes" id="UP000548476">
    <property type="component" value="Unassembled WGS sequence"/>
</dbReference>
<dbReference type="EMBL" id="JACHGT010000013">
    <property type="protein sequence ID" value="MBB6037753.1"/>
    <property type="molecule type" value="Genomic_DNA"/>
</dbReference>
<accession>A0A841FSG9</accession>
<protein>
    <recommendedName>
        <fullName evidence="3">DUF4192 family protein</fullName>
    </recommendedName>
</protein>
<dbReference type="Pfam" id="PF13830">
    <property type="entry name" value="DUF4192"/>
    <property type="match status" value="1"/>
</dbReference>
<evidence type="ECO:0008006" key="3">
    <source>
        <dbReference type="Google" id="ProtNLM"/>
    </source>
</evidence>
<organism evidence="1 2">
    <name type="scientific">Phytomonospora endophytica</name>
    <dbReference type="NCBI Taxonomy" id="714109"/>
    <lineage>
        <taxon>Bacteria</taxon>
        <taxon>Bacillati</taxon>
        <taxon>Actinomycetota</taxon>
        <taxon>Actinomycetes</taxon>
        <taxon>Micromonosporales</taxon>
        <taxon>Micromonosporaceae</taxon>
        <taxon>Phytomonospora</taxon>
    </lineage>
</organism>
<gene>
    <name evidence="1" type="ORF">HNR73_005631</name>
</gene>